<protein>
    <submittedName>
        <fullName evidence="7">ABC transporter substrate-binding protein</fullName>
    </submittedName>
</protein>
<keyword evidence="8" id="KW-1185">Reference proteome</keyword>
<evidence type="ECO:0000256" key="3">
    <source>
        <dbReference type="ARBA" id="ARBA00022448"/>
    </source>
</evidence>
<evidence type="ECO:0000259" key="6">
    <source>
        <dbReference type="PROSITE" id="PS50983"/>
    </source>
</evidence>
<comment type="similarity">
    <text evidence="2">Belongs to the bacterial solute-binding protein 8 family.</text>
</comment>
<evidence type="ECO:0000256" key="2">
    <source>
        <dbReference type="ARBA" id="ARBA00008814"/>
    </source>
</evidence>
<dbReference type="Pfam" id="PF01497">
    <property type="entry name" value="Peripla_BP_2"/>
    <property type="match status" value="1"/>
</dbReference>
<keyword evidence="5" id="KW-1133">Transmembrane helix</keyword>
<comment type="caution">
    <text evidence="7">The sequence shown here is derived from an EMBL/GenBank/DDBJ whole genome shotgun (WGS) entry which is preliminary data.</text>
</comment>
<accession>A0ABX1YCY9</accession>
<comment type="subcellular location">
    <subcellularLocation>
        <location evidence="1">Cell envelope</location>
    </subcellularLocation>
</comment>
<dbReference type="PROSITE" id="PS50983">
    <property type="entry name" value="FE_B12_PBP"/>
    <property type="match status" value="1"/>
</dbReference>
<feature type="domain" description="Fe/B12 periplasmic-binding" evidence="6">
    <location>
        <begin position="83"/>
        <end position="344"/>
    </location>
</feature>
<gene>
    <name evidence="7" type="ORF">GC101_08055</name>
</gene>
<dbReference type="InterPro" id="IPR002491">
    <property type="entry name" value="ABC_transptr_periplasmic_BD"/>
</dbReference>
<evidence type="ECO:0000313" key="8">
    <source>
        <dbReference type="Proteomes" id="UP000596857"/>
    </source>
</evidence>
<dbReference type="CDD" id="cd01146">
    <property type="entry name" value="FhuD"/>
    <property type="match status" value="1"/>
</dbReference>
<evidence type="ECO:0000256" key="4">
    <source>
        <dbReference type="ARBA" id="ARBA00022729"/>
    </source>
</evidence>
<dbReference type="InterPro" id="IPR051313">
    <property type="entry name" value="Bact_iron-sidero_bind"/>
</dbReference>
<keyword evidence="5" id="KW-0472">Membrane</keyword>
<sequence length="344" mass="37525">MKGVWLVFPSTQKFNHKFNLGVIGLLGVLMLGLIVGCSNSGNNGSSAVAVTPSPAAANSAENTETRMISTIKGDIEIPAHPKKVAGMLYVFADHLLALGIEPHAMVTYNDLGFPEYLADQMKDTIAIGSGEAPNLEALLEAEPDLILASKTLNEANYEQLSRIAPTILFDNENEEDWTRFRQTAEIFGKEAEADQIHADYEAKIAKVRDELAAAAPNETVAYMRIQDKQLQLIQPGDNFTLFGPLGLTPASTDDIDFKDSWNVAISEEVLPELNPDRMFIILRPGDSNQTALDNIMSTSIWTNLTAVRNKHVYIGDANLWFAGYGPIGLSKVIDEISGAYLPES</sequence>
<keyword evidence="5" id="KW-0812">Transmembrane</keyword>
<dbReference type="Gene3D" id="3.40.50.1980">
    <property type="entry name" value="Nitrogenase molybdenum iron protein domain"/>
    <property type="match status" value="2"/>
</dbReference>
<dbReference type="EMBL" id="WHOB01000020">
    <property type="protein sequence ID" value="NOU78837.1"/>
    <property type="molecule type" value="Genomic_DNA"/>
</dbReference>
<evidence type="ECO:0000256" key="5">
    <source>
        <dbReference type="SAM" id="Phobius"/>
    </source>
</evidence>
<evidence type="ECO:0000256" key="1">
    <source>
        <dbReference type="ARBA" id="ARBA00004196"/>
    </source>
</evidence>
<name>A0ABX1YCY9_9BACL</name>
<dbReference type="SUPFAM" id="SSF53807">
    <property type="entry name" value="Helical backbone' metal receptor"/>
    <property type="match status" value="1"/>
</dbReference>
<evidence type="ECO:0000313" key="7">
    <source>
        <dbReference type="EMBL" id="NOU78837.1"/>
    </source>
</evidence>
<dbReference type="Proteomes" id="UP000596857">
    <property type="component" value="Unassembled WGS sequence"/>
</dbReference>
<feature type="transmembrane region" description="Helical" evidence="5">
    <location>
        <begin position="18"/>
        <end position="36"/>
    </location>
</feature>
<proteinExistence type="inferred from homology"/>
<dbReference type="PANTHER" id="PTHR30532:SF1">
    <property type="entry name" value="IRON(3+)-HYDROXAMATE-BINDING PROTEIN FHUD"/>
    <property type="match status" value="1"/>
</dbReference>
<keyword evidence="3" id="KW-0813">Transport</keyword>
<dbReference type="PANTHER" id="PTHR30532">
    <property type="entry name" value="IRON III DICITRATE-BINDING PERIPLASMIC PROTEIN"/>
    <property type="match status" value="1"/>
</dbReference>
<reference evidence="7 8" key="1">
    <citation type="submission" date="2019-10" db="EMBL/GenBank/DDBJ databases">
        <title>Description of Paenibacillus terricola sp. nov.</title>
        <authorList>
            <person name="Carlier A."/>
            <person name="Qi S."/>
        </authorList>
    </citation>
    <scope>NUCLEOTIDE SEQUENCE [LARGE SCALE GENOMIC DNA]</scope>
    <source>
        <strain evidence="7 8">LMG 31459</strain>
    </source>
</reference>
<organism evidence="7 8">
    <name type="scientific">Paenibacillus phytohabitans</name>
    <dbReference type="NCBI Taxonomy" id="2654978"/>
    <lineage>
        <taxon>Bacteria</taxon>
        <taxon>Bacillati</taxon>
        <taxon>Bacillota</taxon>
        <taxon>Bacilli</taxon>
        <taxon>Bacillales</taxon>
        <taxon>Paenibacillaceae</taxon>
        <taxon>Paenibacillus</taxon>
    </lineage>
</organism>
<keyword evidence="4" id="KW-0732">Signal</keyword>